<dbReference type="PROSITE" id="PS50174">
    <property type="entry name" value="G_PATCH"/>
    <property type="match status" value="1"/>
</dbReference>
<dbReference type="Pfam" id="PF01585">
    <property type="entry name" value="G-patch"/>
    <property type="match status" value="1"/>
</dbReference>
<dbReference type="SMART" id="SM00443">
    <property type="entry name" value="G_patch"/>
    <property type="match status" value="1"/>
</dbReference>
<dbReference type="AlphaFoldDB" id="A0A1E3IG01"/>
<feature type="compositionally biased region" description="Basic and acidic residues" evidence="7">
    <location>
        <begin position="388"/>
        <end position="442"/>
    </location>
</feature>
<evidence type="ECO:0000256" key="6">
    <source>
        <dbReference type="ARBA" id="ARBA00041961"/>
    </source>
</evidence>
<organism evidence="9 10">
    <name type="scientific">Cryptococcus depauperatus CBS 7841</name>
    <dbReference type="NCBI Taxonomy" id="1295531"/>
    <lineage>
        <taxon>Eukaryota</taxon>
        <taxon>Fungi</taxon>
        <taxon>Dikarya</taxon>
        <taxon>Basidiomycota</taxon>
        <taxon>Agaricomycotina</taxon>
        <taxon>Tremellomycetes</taxon>
        <taxon>Tremellales</taxon>
        <taxon>Cryptococcaceae</taxon>
        <taxon>Cryptococcus</taxon>
    </lineage>
</organism>
<proteinExistence type="inferred from homology"/>
<reference evidence="9" key="2">
    <citation type="journal article" date="2022" name="Elife">
        <title>Obligate sexual reproduction of a homothallic fungus closely related to the Cryptococcus pathogenic species complex.</title>
        <authorList>
            <person name="Passer A.R."/>
            <person name="Clancey S.A."/>
            <person name="Shea T."/>
            <person name="David-Palma M."/>
            <person name="Averette A.F."/>
            <person name="Boekhout T."/>
            <person name="Porcel B.M."/>
            <person name="Nowrousian M."/>
            <person name="Cuomo C.A."/>
            <person name="Sun S."/>
            <person name="Heitman J."/>
            <person name="Coelho M.A."/>
        </authorList>
    </citation>
    <scope>NUCLEOTIDE SEQUENCE</scope>
    <source>
        <strain evidence="9">CBS 7841</strain>
    </source>
</reference>
<feature type="compositionally biased region" description="Basic and acidic residues" evidence="7">
    <location>
        <begin position="298"/>
        <end position="357"/>
    </location>
</feature>
<dbReference type="GO" id="GO:0006364">
    <property type="term" value="P:rRNA processing"/>
    <property type="evidence" value="ECO:0007669"/>
    <property type="project" value="UniProtKB-KW"/>
</dbReference>
<dbReference type="KEGG" id="cdep:91088578"/>
<accession>A0A1E3IG01</accession>
<dbReference type="RefSeq" id="XP_066069852.1">
    <property type="nucleotide sequence ID" value="XM_066213755.1"/>
</dbReference>
<dbReference type="GO" id="GO:0005730">
    <property type="term" value="C:nucleolus"/>
    <property type="evidence" value="ECO:0007669"/>
    <property type="project" value="UniProtKB-SubCell"/>
</dbReference>
<dbReference type="VEuPathDB" id="FungiDB:L203_03304"/>
<dbReference type="EMBL" id="CP143788">
    <property type="protein sequence ID" value="WVN89152.1"/>
    <property type="molecule type" value="Genomic_DNA"/>
</dbReference>
<feature type="compositionally biased region" description="Polar residues" evidence="7">
    <location>
        <begin position="272"/>
        <end position="292"/>
    </location>
</feature>
<comment type="subcellular location">
    <subcellularLocation>
        <location evidence="1">Nucleus</location>
        <location evidence="1">Nucleolus</location>
    </subcellularLocation>
</comment>
<dbReference type="GO" id="GO:0003676">
    <property type="term" value="F:nucleic acid binding"/>
    <property type="evidence" value="ECO:0007669"/>
    <property type="project" value="InterPro"/>
</dbReference>
<comment type="similarity">
    <text evidence="5">Belongs to the PINX1 family.</text>
</comment>
<sequence>MGLSERKVKQRIGLDPRNLGWSDDKNRFSYKHMKNLGWQDNSGLGSTFTGNANHIAVVRKVDNGGIGITRARKEGNDMAAGAGQAGQGLEEVLRRLASASATPIMITPEASPSPTTTPFLVPEEKPAVVRNKIASRQRHLLSKKMASQSPQALAEILGVPVSSLPASPSPLASESSTPQPENKIAMEESIILSGSGESLKIKEKEEEEMITTSKVSVADYFRQRMREKILTRQGVTAATPSTSNALPKHSLEKVQDNVKRVIGSSAWEGSKMTFSESEVQEEQTVFNPSESTGAIPKECIEKEKKRQRKEENRSTKLVKKTLERDGGESRDKDKPNEVHDPIHDAHIRVESFEHAGEKDEEEEKKRRKREKKELKEKRKIQTVGETKAIAKAEEEEKKPKRKREEDESVKESSKKSKKDKNEKKKEKGGKKDEKDKPKENKKDRKGKSS</sequence>
<dbReference type="Proteomes" id="UP000094043">
    <property type="component" value="Chromosome 5"/>
</dbReference>
<keyword evidence="4" id="KW-0539">Nucleus</keyword>
<protein>
    <recommendedName>
        <fullName evidence="6">PinX1-related protein 1</fullName>
    </recommendedName>
</protein>
<evidence type="ECO:0000256" key="5">
    <source>
        <dbReference type="ARBA" id="ARBA00038007"/>
    </source>
</evidence>
<evidence type="ECO:0000313" key="10">
    <source>
        <dbReference type="Proteomes" id="UP000094043"/>
    </source>
</evidence>
<feature type="region of interest" description="Disordered" evidence="7">
    <location>
        <begin position="271"/>
        <end position="449"/>
    </location>
</feature>
<evidence type="ECO:0000256" key="7">
    <source>
        <dbReference type="SAM" id="MobiDB-lite"/>
    </source>
</evidence>
<gene>
    <name evidence="9" type="ORF">L203_104368</name>
</gene>
<dbReference type="InterPro" id="IPR000467">
    <property type="entry name" value="G_patch_dom"/>
</dbReference>
<evidence type="ECO:0000313" key="9">
    <source>
        <dbReference type="EMBL" id="WVN89152.1"/>
    </source>
</evidence>
<dbReference type="GeneID" id="91088578"/>
<evidence type="ECO:0000256" key="3">
    <source>
        <dbReference type="ARBA" id="ARBA00022552"/>
    </source>
</evidence>
<dbReference type="PANTHER" id="PTHR23149">
    <property type="entry name" value="G PATCH DOMAIN CONTAINING PROTEIN"/>
    <property type="match status" value="1"/>
</dbReference>
<dbReference type="PANTHER" id="PTHR23149:SF31">
    <property type="entry name" value="PROTEIN PXR1"/>
    <property type="match status" value="1"/>
</dbReference>
<evidence type="ECO:0000259" key="8">
    <source>
        <dbReference type="PROSITE" id="PS50174"/>
    </source>
</evidence>
<keyword evidence="10" id="KW-1185">Reference proteome</keyword>
<evidence type="ECO:0000256" key="2">
    <source>
        <dbReference type="ARBA" id="ARBA00022517"/>
    </source>
</evidence>
<feature type="domain" description="G-patch" evidence="8">
    <location>
        <begin position="25"/>
        <end position="71"/>
    </location>
</feature>
<evidence type="ECO:0000256" key="4">
    <source>
        <dbReference type="ARBA" id="ARBA00023242"/>
    </source>
</evidence>
<evidence type="ECO:0000256" key="1">
    <source>
        <dbReference type="ARBA" id="ARBA00004604"/>
    </source>
</evidence>
<dbReference type="OrthoDB" id="29523at2759"/>
<keyword evidence="2" id="KW-0690">Ribosome biogenesis</keyword>
<keyword evidence="3" id="KW-0698">rRNA processing</keyword>
<dbReference type="InterPro" id="IPR050656">
    <property type="entry name" value="PINX1"/>
</dbReference>
<reference evidence="9" key="1">
    <citation type="submission" date="2016-06" db="EMBL/GenBank/DDBJ databases">
        <authorList>
            <person name="Cuomo C."/>
            <person name="Litvintseva A."/>
            <person name="Heitman J."/>
            <person name="Chen Y."/>
            <person name="Sun S."/>
            <person name="Springer D."/>
            <person name="Dromer F."/>
            <person name="Young S."/>
            <person name="Zeng Q."/>
            <person name="Chapman S."/>
            <person name="Gujja S."/>
            <person name="Saif S."/>
            <person name="Birren B."/>
        </authorList>
    </citation>
    <scope>NUCLEOTIDE SEQUENCE</scope>
    <source>
        <strain evidence="9">CBS 7841</strain>
    </source>
</reference>
<name>A0A1E3IG01_9TREE</name>
<reference evidence="9" key="3">
    <citation type="submission" date="2024-01" db="EMBL/GenBank/DDBJ databases">
        <authorList>
            <person name="Coelho M.A."/>
            <person name="David-Palma M."/>
            <person name="Shea T."/>
            <person name="Sun S."/>
            <person name="Cuomo C.A."/>
            <person name="Heitman J."/>
        </authorList>
    </citation>
    <scope>NUCLEOTIDE SEQUENCE</scope>
    <source>
        <strain evidence="9">CBS 7841</strain>
    </source>
</reference>